<evidence type="ECO:0000256" key="5">
    <source>
        <dbReference type="ARBA" id="ARBA00023136"/>
    </source>
</evidence>
<dbReference type="STRING" id="126957.T1JKQ3"/>
<evidence type="ECO:0000313" key="9">
    <source>
        <dbReference type="EnsemblMetazoa" id="SMAR014433-PA"/>
    </source>
</evidence>
<dbReference type="EnsemblMetazoa" id="SMAR014433-RA">
    <property type="protein sequence ID" value="SMAR014433-PA"/>
    <property type="gene ID" value="SMAR014433"/>
</dbReference>
<dbReference type="PANTHER" id="PTHR21324">
    <property type="entry name" value="FASTING-INDUCIBLE INTEGRAL MEMBRANE PROTEIN TM6P1-RELATED"/>
    <property type="match status" value="1"/>
</dbReference>
<comment type="similarity">
    <text evidence="2">Belongs to the DRAM/TMEM150 family.</text>
</comment>
<feature type="transmembrane region" description="Helical" evidence="7">
    <location>
        <begin position="53"/>
        <end position="73"/>
    </location>
</feature>
<feature type="transmembrane region" description="Helical" evidence="7">
    <location>
        <begin position="94"/>
        <end position="113"/>
    </location>
</feature>
<evidence type="ECO:0000313" key="10">
    <source>
        <dbReference type="Proteomes" id="UP000014500"/>
    </source>
</evidence>
<reference evidence="9" key="2">
    <citation type="submission" date="2015-02" db="UniProtKB">
        <authorList>
            <consortium name="EnsemblMetazoa"/>
        </authorList>
    </citation>
    <scope>IDENTIFICATION</scope>
</reference>
<feature type="transmembrane region" description="Helical" evidence="7">
    <location>
        <begin position="200"/>
        <end position="225"/>
    </location>
</feature>
<evidence type="ECO:0000256" key="6">
    <source>
        <dbReference type="SAM" id="MobiDB-lite"/>
    </source>
</evidence>
<evidence type="ECO:0000256" key="3">
    <source>
        <dbReference type="ARBA" id="ARBA00022692"/>
    </source>
</evidence>
<dbReference type="eggNOG" id="KOG4320">
    <property type="taxonomic scope" value="Eukaryota"/>
</dbReference>
<feature type="transmembrane region" description="Helical" evidence="7">
    <location>
        <begin position="119"/>
        <end position="147"/>
    </location>
</feature>
<accession>T1JKQ3</accession>
<dbReference type="PhylomeDB" id="T1JKQ3"/>
<feature type="domain" description="CWH43-like N-terminal" evidence="8">
    <location>
        <begin position="7"/>
        <end position="230"/>
    </location>
</feature>
<keyword evidence="5 7" id="KW-0472">Membrane</keyword>
<evidence type="ECO:0000256" key="1">
    <source>
        <dbReference type="ARBA" id="ARBA00004127"/>
    </source>
</evidence>
<sequence length="274" mass="30694">MVTDRIYLLPLALFILFPATFIISYIISVVLGHVEADFPYISDTGTHIPESCIFGQFLNICAVLFAVCVYVRYKQVHTYYRYHLSGDNIPRLNKIALVLGWIVPIGVSMVANFQETSLFAVHAIGAFLSFGPGTLYLWTNAVLSYLVTPVINTRRMAHIRVVMSIISTSAFLITCIASPLSMAQFHGKDRTKWFPEDGGFTLHVVATAAEWILAITFDAFILTFVKEFQRITVATPQVYLQIEELRTPIPVESTSVEDETAEGTPNPPFKEFLT</sequence>
<feature type="region of interest" description="Disordered" evidence="6">
    <location>
        <begin position="251"/>
        <end position="274"/>
    </location>
</feature>
<dbReference type="HOGENOM" id="CLU_059992_2_2_1"/>
<protein>
    <recommendedName>
        <fullName evidence="8">CWH43-like N-terminal domain-containing protein</fullName>
    </recommendedName>
</protein>
<organism evidence="9 10">
    <name type="scientific">Strigamia maritima</name>
    <name type="common">European centipede</name>
    <name type="synonym">Geophilus maritimus</name>
    <dbReference type="NCBI Taxonomy" id="126957"/>
    <lineage>
        <taxon>Eukaryota</taxon>
        <taxon>Metazoa</taxon>
        <taxon>Ecdysozoa</taxon>
        <taxon>Arthropoda</taxon>
        <taxon>Myriapoda</taxon>
        <taxon>Chilopoda</taxon>
        <taxon>Pleurostigmophora</taxon>
        <taxon>Geophilomorpha</taxon>
        <taxon>Linotaeniidae</taxon>
        <taxon>Strigamia</taxon>
    </lineage>
</organism>
<dbReference type="GO" id="GO:0012505">
    <property type="term" value="C:endomembrane system"/>
    <property type="evidence" value="ECO:0007669"/>
    <property type="project" value="UniProtKB-SubCell"/>
</dbReference>
<feature type="transmembrane region" description="Helical" evidence="7">
    <location>
        <begin position="159"/>
        <end position="180"/>
    </location>
</feature>
<dbReference type="InterPro" id="IPR019402">
    <property type="entry name" value="CWH43_N"/>
</dbReference>
<dbReference type="PANTHER" id="PTHR21324:SF2">
    <property type="entry name" value="EG:22E5.9 PROTEIN"/>
    <property type="match status" value="1"/>
</dbReference>
<dbReference type="EMBL" id="JH431663">
    <property type="status" value="NOT_ANNOTATED_CDS"/>
    <property type="molecule type" value="Genomic_DNA"/>
</dbReference>
<evidence type="ECO:0000256" key="7">
    <source>
        <dbReference type="SAM" id="Phobius"/>
    </source>
</evidence>
<evidence type="ECO:0000256" key="4">
    <source>
        <dbReference type="ARBA" id="ARBA00022989"/>
    </source>
</evidence>
<dbReference type="Proteomes" id="UP000014500">
    <property type="component" value="Unassembled WGS sequence"/>
</dbReference>
<feature type="transmembrane region" description="Helical" evidence="7">
    <location>
        <begin position="7"/>
        <end position="33"/>
    </location>
</feature>
<evidence type="ECO:0000256" key="2">
    <source>
        <dbReference type="ARBA" id="ARBA00006565"/>
    </source>
</evidence>
<evidence type="ECO:0000259" key="8">
    <source>
        <dbReference type="Pfam" id="PF10277"/>
    </source>
</evidence>
<keyword evidence="10" id="KW-1185">Reference proteome</keyword>
<reference evidence="10" key="1">
    <citation type="submission" date="2011-05" db="EMBL/GenBank/DDBJ databases">
        <authorList>
            <person name="Richards S.R."/>
            <person name="Qu J."/>
            <person name="Jiang H."/>
            <person name="Jhangiani S.N."/>
            <person name="Agravi P."/>
            <person name="Goodspeed R."/>
            <person name="Gross S."/>
            <person name="Mandapat C."/>
            <person name="Jackson L."/>
            <person name="Mathew T."/>
            <person name="Pu L."/>
            <person name="Thornton R."/>
            <person name="Saada N."/>
            <person name="Wilczek-Boney K.B."/>
            <person name="Lee S."/>
            <person name="Kovar C."/>
            <person name="Wu Y."/>
            <person name="Scherer S.E."/>
            <person name="Worley K.C."/>
            <person name="Muzny D.M."/>
            <person name="Gibbs R."/>
        </authorList>
    </citation>
    <scope>NUCLEOTIDE SEQUENCE</scope>
    <source>
        <strain evidence="10">Brora</strain>
    </source>
</reference>
<dbReference type="InterPro" id="IPR050911">
    <property type="entry name" value="DRAM/TMEM150_Autophagy_Mod"/>
</dbReference>
<proteinExistence type="inferred from homology"/>
<name>T1JKQ3_STRMM</name>
<dbReference type="OMA" id="FWIRCAL"/>
<keyword evidence="4 7" id="KW-1133">Transmembrane helix</keyword>
<dbReference type="AlphaFoldDB" id="T1JKQ3"/>
<comment type="subcellular location">
    <subcellularLocation>
        <location evidence="1">Endomembrane system</location>
        <topology evidence="1">Multi-pass membrane protein</topology>
    </subcellularLocation>
</comment>
<dbReference type="Pfam" id="PF10277">
    <property type="entry name" value="Frag1"/>
    <property type="match status" value="1"/>
</dbReference>
<keyword evidence="3 7" id="KW-0812">Transmembrane</keyword>